<evidence type="ECO:0000313" key="3">
    <source>
        <dbReference type="Proteomes" id="UP001303046"/>
    </source>
</evidence>
<name>A0ABR1CKM7_NECAM</name>
<reference evidence="2 3" key="1">
    <citation type="submission" date="2023-08" db="EMBL/GenBank/DDBJ databases">
        <title>A Necator americanus chromosomal reference genome.</title>
        <authorList>
            <person name="Ilik V."/>
            <person name="Petrzelkova K.J."/>
            <person name="Pardy F."/>
            <person name="Fuh T."/>
            <person name="Niatou-Singa F.S."/>
            <person name="Gouil Q."/>
            <person name="Baker L."/>
            <person name="Ritchie M.E."/>
            <person name="Jex A.R."/>
            <person name="Gazzola D."/>
            <person name="Li H."/>
            <person name="Toshio Fujiwara R."/>
            <person name="Zhan B."/>
            <person name="Aroian R.V."/>
            <person name="Pafco B."/>
            <person name="Schwarz E.M."/>
        </authorList>
    </citation>
    <scope>NUCLEOTIDE SEQUENCE [LARGE SCALE GENOMIC DNA]</scope>
    <source>
        <strain evidence="2 3">Aroian</strain>
        <tissue evidence="2">Whole animal</tissue>
    </source>
</reference>
<sequence>MKEARLRWFGHVLQREENSVAKTALKLDVSGVMPRERPKTRYLESVKLDMIDARFCTADAMDRTKWKTRSRKADCSNAGQTLESRRRRRNEGFGWH</sequence>
<evidence type="ECO:0000313" key="2">
    <source>
        <dbReference type="EMBL" id="KAK6738500.1"/>
    </source>
</evidence>
<dbReference type="Proteomes" id="UP001303046">
    <property type="component" value="Unassembled WGS sequence"/>
</dbReference>
<gene>
    <name evidence="2" type="primary">Necator_chrII.g8335</name>
    <name evidence="2" type="ORF">RB195_020541</name>
</gene>
<feature type="region of interest" description="Disordered" evidence="1">
    <location>
        <begin position="67"/>
        <end position="96"/>
    </location>
</feature>
<protein>
    <submittedName>
        <fullName evidence="2">Uncharacterized protein</fullName>
    </submittedName>
</protein>
<proteinExistence type="predicted"/>
<keyword evidence="3" id="KW-1185">Reference proteome</keyword>
<comment type="caution">
    <text evidence="2">The sequence shown here is derived from an EMBL/GenBank/DDBJ whole genome shotgun (WGS) entry which is preliminary data.</text>
</comment>
<evidence type="ECO:0000256" key="1">
    <source>
        <dbReference type="SAM" id="MobiDB-lite"/>
    </source>
</evidence>
<organism evidence="2 3">
    <name type="scientific">Necator americanus</name>
    <name type="common">Human hookworm</name>
    <dbReference type="NCBI Taxonomy" id="51031"/>
    <lineage>
        <taxon>Eukaryota</taxon>
        <taxon>Metazoa</taxon>
        <taxon>Ecdysozoa</taxon>
        <taxon>Nematoda</taxon>
        <taxon>Chromadorea</taxon>
        <taxon>Rhabditida</taxon>
        <taxon>Rhabditina</taxon>
        <taxon>Rhabditomorpha</taxon>
        <taxon>Strongyloidea</taxon>
        <taxon>Ancylostomatidae</taxon>
        <taxon>Bunostominae</taxon>
        <taxon>Necator</taxon>
    </lineage>
</organism>
<accession>A0ABR1CKM7</accession>
<dbReference type="EMBL" id="JAVFWL010000002">
    <property type="protein sequence ID" value="KAK6738500.1"/>
    <property type="molecule type" value="Genomic_DNA"/>
</dbReference>